<dbReference type="InterPro" id="IPR036250">
    <property type="entry name" value="AcylCo_DH-like_C"/>
</dbReference>
<comment type="similarity">
    <text evidence="4 25">Belongs to the acyl-CoA dehydrogenase family.</text>
</comment>
<dbReference type="InterPro" id="IPR013786">
    <property type="entry name" value="AcylCoA_DH/ox_N"/>
</dbReference>
<comment type="catalytic activity">
    <reaction evidence="24">
        <text>octadecanoyl-CoA + oxidized [electron-transfer flavoprotein] + H(+) = (2E)-octadecenoyl-CoA + reduced [electron-transfer flavoprotein]</text>
        <dbReference type="Rhea" id="RHEA:47240"/>
        <dbReference type="Rhea" id="RHEA-COMP:10685"/>
        <dbReference type="Rhea" id="RHEA-COMP:10686"/>
        <dbReference type="ChEBI" id="CHEBI:15378"/>
        <dbReference type="ChEBI" id="CHEBI:57394"/>
        <dbReference type="ChEBI" id="CHEBI:57692"/>
        <dbReference type="ChEBI" id="CHEBI:58307"/>
        <dbReference type="ChEBI" id="CHEBI:71412"/>
    </reaction>
    <physiologicalReaction direction="left-to-right" evidence="24">
        <dbReference type="Rhea" id="RHEA:47241"/>
    </physiologicalReaction>
</comment>
<feature type="domain" description="Acyl-CoA oxidase/dehydrogenase middle" evidence="27">
    <location>
        <begin position="155"/>
        <end position="256"/>
    </location>
</feature>
<dbReference type="SUPFAM" id="SSF56645">
    <property type="entry name" value="Acyl-CoA dehydrogenase NM domain-like"/>
    <property type="match status" value="1"/>
</dbReference>
<dbReference type="PROSITE" id="PS00073">
    <property type="entry name" value="ACYL_COA_DH_2"/>
    <property type="match status" value="1"/>
</dbReference>
<evidence type="ECO:0000256" key="11">
    <source>
        <dbReference type="ARBA" id="ARBA00022946"/>
    </source>
</evidence>
<protein>
    <recommendedName>
        <fullName evidence="17">Very long-chain specific acyl-CoA dehydrogenase, mitochondrial</fullName>
        <ecNumber evidence="16">1.3.8.9</ecNumber>
    </recommendedName>
</protein>
<dbReference type="SUPFAM" id="SSF47203">
    <property type="entry name" value="Acyl-CoA dehydrogenase C-terminal domain-like"/>
    <property type="match status" value="1"/>
</dbReference>
<dbReference type="FunFam" id="2.40.110.10:FF:000006">
    <property type="entry name" value="very long-chain specific acyl-CoA dehydrogenase, mitochondrial"/>
    <property type="match status" value="1"/>
</dbReference>
<comment type="catalytic activity">
    <reaction evidence="20">
        <text>dodecanoyl-CoA + oxidized [electron-transfer flavoprotein] + H(+) = (2E)-dodecenoyl-CoA + reduced [electron-transfer flavoprotein]</text>
        <dbReference type="Rhea" id="RHEA:47296"/>
        <dbReference type="Rhea" id="RHEA-COMP:10685"/>
        <dbReference type="Rhea" id="RHEA-COMP:10686"/>
        <dbReference type="ChEBI" id="CHEBI:15378"/>
        <dbReference type="ChEBI" id="CHEBI:57330"/>
        <dbReference type="ChEBI" id="CHEBI:57375"/>
        <dbReference type="ChEBI" id="CHEBI:57692"/>
        <dbReference type="ChEBI" id="CHEBI:58307"/>
    </reaction>
    <physiologicalReaction direction="left-to-right" evidence="20">
        <dbReference type="Rhea" id="RHEA:47297"/>
    </physiologicalReaction>
</comment>
<dbReference type="PROSITE" id="PS00072">
    <property type="entry name" value="ACYL_COA_DH_1"/>
    <property type="match status" value="1"/>
</dbReference>
<evidence type="ECO:0000256" key="23">
    <source>
        <dbReference type="ARBA" id="ARBA00049140"/>
    </source>
</evidence>
<dbReference type="InterPro" id="IPR009075">
    <property type="entry name" value="AcylCo_DH/oxidase_C"/>
</dbReference>
<evidence type="ECO:0000256" key="1">
    <source>
        <dbReference type="ARBA" id="ARBA00001974"/>
    </source>
</evidence>
<keyword evidence="11" id="KW-0809">Transit peptide</keyword>
<dbReference type="Gene3D" id="1.20.140.10">
    <property type="entry name" value="Butyryl-CoA Dehydrogenase, subunit A, domain 3"/>
    <property type="match status" value="2"/>
</dbReference>
<name>A0A915LLA4_MELJA</name>
<evidence type="ECO:0000256" key="17">
    <source>
        <dbReference type="ARBA" id="ARBA00040902"/>
    </source>
</evidence>
<evidence type="ECO:0000259" key="27">
    <source>
        <dbReference type="Pfam" id="PF02770"/>
    </source>
</evidence>
<evidence type="ECO:0000256" key="3">
    <source>
        <dbReference type="ARBA" id="ARBA00005198"/>
    </source>
</evidence>
<dbReference type="Pfam" id="PF00441">
    <property type="entry name" value="Acyl-CoA_dh_1"/>
    <property type="match status" value="1"/>
</dbReference>
<dbReference type="GO" id="GO:0006631">
    <property type="term" value="P:fatty acid metabolic process"/>
    <property type="evidence" value="ECO:0007669"/>
    <property type="project" value="UniProtKB-KW"/>
</dbReference>
<evidence type="ECO:0000256" key="8">
    <source>
        <dbReference type="ARBA" id="ARBA00022799"/>
    </source>
</evidence>
<comment type="function">
    <text evidence="18">Very long-chain specific acyl-CoA dehydrogenase is one of the acyl-CoA dehydrogenases that catalyze the first step of mitochondrial fatty acid beta-oxidation, an aerobic process breaking down fatty acids into acetyl-CoA and allowing the production of energy from fats. The first step of fatty acid beta-oxidation consists in the removal of one hydrogen from C-2 and C-3 of the straight-chain fatty acyl-CoA thioester, resulting in the formation of trans-2-enoyl-CoA. Among the different mitochondrial acyl-CoA dehydrogenases, very long-chain specific acyl-CoA dehydrogenase acts specifically on acyl-CoAs with saturated 12 to 24 carbons long primary chains.</text>
</comment>
<dbReference type="InterPro" id="IPR046373">
    <property type="entry name" value="Acyl-CoA_Oxase/DH_mid-dom_sf"/>
</dbReference>
<dbReference type="PANTHER" id="PTHR43884:SF11">
    <property type="entry name" value="VERY LONG-CHAIN SPECIFIC ACYL-COA DEHYDROGENASE, MITOCHONDRIAL"/>
    <property type="match status" value="1"/>
</dbReference>
<evidence type="ECO:0000256" key="4">
    <source>
        <dbReference type="ARBA" id="ARBA00009347"/>
    </source>
</evidence>
<dbReference type="GO" id="GO:0017099">
    <property type="term" value="F:very-long-chain fatty acyl-CoA dehydrogenase activity"/>
    <property type="evidence" value="ECO:0007669"/>
    <property type="project" value="UniProtKB-EC"/>
</dbReference>
<evidence type="ECO:0000256" key="22">
    <source>
        <dbReference type="ARBA" id="ARBA00049050"/>
    </source>
</evidence>
<keyword evidence="9 25" id="KW-0274">FAD</keyword>
<dbReference type="Gene3D" id="1.10.540.10">
    <property type="entry name" value="Acyl-CoA dehydrogenase/oxidase, N-terminal domain"/>
    <property type="match status" value="1"/>
</dbReference>
<evidence type="ECO:0000259" key="26">
    <source>
        <dbReference type="Pfam" id="PF00441"/>
    </source>
</evidence>
<comment type="subcellular location">
    <subcellularLocation>
        <location evidence="2">Mitochondrion inner membrane</location>
        <topology evidence="2">Peripheral membrane protein</topology>
    </subcellularLocation>
</comment>
<evidence type="ECO:0000256" key="6">
    <source>
        <dbReference type="ARBA" id="ARBA00022630"/>
    </source>
</evidence>
<comment type="subunit">
    <text evidence="19">Homodimer. Homodimerizes after import into the mitochondrion.</text>
</comment>
<dbReference type="Pfam" id="PF02771">
    <property type="entry name" value="Acyl-CoA_dh_N"/>
    <property type="match status" value="1"/>
</dbReference>
<comment type="pathway">
    <text evidence="3">Lipid metabolism; mitochondrial fatty acid beta-oxidation.</text>
</comment>
<sequence>MFFTYSRVLASNHLRLSLKCANRRFASAVPTAADIPIETNQENKEKLSVPKTSDSFCMNLFLGKTVLGQVFPYPLNLDDERREMLQMVLAPTEKFLEEVNDPFKIAEIVGANDLGLGVTMGAHQSIGYKGILLYGTPAQQEKYLPDLATGKRFAAFCLTEPSSGSDANSIQTRAQKSDCGKFYILNGGKIWISNGGIADVFTVFAQTPISQPDGSTKDKVSAFIVERQFGGITNGPPEKKMGIKGSNTTEVHFDNVKIPVENLLGVEGEGFKVAVNILNNGRFGIPAATTGSMKYCIQKTIEHVNQRVQFGKKLKEFGRIQEILTDMVIRHYVAESITYSLASNMDAGATEYQLEAAIGKIVSSENAWQVCDDAIQLHGGMGFMRECGLERVLRDLRIFRIFEGANDILRLFVALTGMQIAGKHLQQIANDIFSGNISALVGEVSRRVFRTNGSEKISDLVHPSLKNDASTLNSLIVKFGKTVEQLLKMHRKNIIERQYELIRVANAAIDIYSMAVVLSRCNYAQEKTGGCSAHDQKIANLFCRQAAKRVNANLDEAMGPSEREMDLIAQIAGNVCENGAMVQKHPVDL</sequence>
<evidence type="ECO:0000256" key="18">
    <source>
        <dbReference type="ARBA" id="ARBA00045422"/>
    </source>
</evidence>
<evidence type="ECO:0000256" key="12">
    <source>
        <dbReference type="ARBA" id="ARBA00023002"/>
    </source>
</evidence>
<dbReference type="InterPro" id="IPR006089">
    <property type="entry name" value="Acyl-CoA_DH_CS"/>
</dbReference>
<reference evidence="31" key="1">
    <citation type="submission" date="2022-11" db="UniProtKB">
        <authorList>
            <consortium name="WormBaseParasite"/>
        </authorList>
    </citation>
    <scope>IDENTIFICATION</scope>
</reference>
<evidence type="ECO:0000256" key="20">
    <source>
        <dbReference type="ARBA" id="ARBA00047893"/>
    </source>
</evidence>
<accession>A0A915LLA4</accession>
<evidence type="ECO:0000256" key="14">
    <source>
        <dbReference type="ARBA" id="ARBA00023128"/>
    </source>
</evidence>
<evidence type="ECO:0000259" key="28">
    <source>
        <dbReference type="Pfam" id="PF02771"/>
    </source>
</evidence>
<dbReference type="EC" id="1.3.8.9" evidence="16"/>
<dbReference type="Gene3D" id="2.40.110.10">
    <property type="entry name" value="Butyryl-CoA Dehydrogenase, subunit A, domain 2"/>
    <property type="match status" value="1"/>
</dbReference>
<comment type="catalytic activity">
    <reaction evidence="21">
        <text>tetracosanoyl-CoA + oxidized [electron-transfer flavoprotein] + H(+) = (2E)-tetracosenoyl-CoA + reduced [electron-transfer flavoprotein]</text>
        <dbReference type="Rhea" id="RHEA:47232"/>
        <dbReference type="Rhea" id="RHEA-COMP:10685"/>
        <dbReference type="Rhea" id="RHEA-COMP:10686"/>
        <dbReference type="ChEBI" id="CHEBI:15378"/>
        <dbReference type="ChEBI" id="CHEBI:57692"/>
        <dbReference type="ChEBI" id="CHEBI:58307"/>
        <dbReference type="ChEBI" id="CHEBI:65052"/>
        <dbReference type="ChEBI" id="CHEBI:74693"/>
    </reaction>
    <physiologicalReaction direction="left-to-right" evidence="21">
        <dbReference type="Rhea" id="RHEA:47233"/>
    </physiologicalReaction>
</comment>
<comment type="cofactor">
    <cofactor evidence="1 25">
        <name>FAD</name>
        <dbReference type="ChEBI" id="CHEBI:57692"/>
    </cofactor>
</comment>
<dbReference type="InterPro" id="IPR049448">
    <property type="entry name" value="ACAD9/ACADV-like_C"/>
</dbReference>
<comment type="catalytic activity">
    <reaction evidence="22">
        <text>a very-long-chain 2,3-saturated fatty acyl-CoA + oxidized [electron-transfer flavoprotein] + H(+) = a very-long-chain (2E)-enoyl-CoA + reduced [electron-transfer flavoprotein]</text>
        <dbReference type="Rhea" id="RHEA:19181"/>
        <dbReference type="Rhea" id="RHEA-COMP:10685"/>
        <dbReference type="Rhea" id="RHEA-COMP:10686"/>
        <dbReference type="ChEBI" id="CHEBI:15378"/>
        <dbReference type="ChEBI" id="CHEBI:57692"/>
        <dbReference type="ChEBI" id="CHEBI:58307"/>
        <dbReference type="ChEBI" id="CHEBI:83724"/>
        <dbReference type="ChEBI" id="CHEBI:83728"/>
        <dbReference type="EC" id="1.3.8.9"/>
    </reaction>
    <physiologicalReaction direction="left-to-right" evidence="22">
        <dbReference type="Rhea" id="RHEA:19182"/>
    </physiologicalReaction>
</comment>
<dbReference type="Pfam" id="PF21343">
    <property type="entry name" value="ACAD9-ACADV_C"/>
    <property type="match status" value="1"/>
</dbReference>
<evidence type="ECO:0000256" key="24">
    <source>
        <dbReference type="ARBA" id="ARBA00049224"/>
    </source>
</evidence>
<evidence type="ECO:0000256" key="2">
    <source>
        <dbReference type="ARBA" id="ARBA00004637"/>
    </source>
</evidence>
<dbReference type="InterPro" id="IPR037069">
    <property type="entry name" value="AcylCoA_DH/ox_N_sf"/>
</dbReference>
<keyword evidence="13" id="KW-0443">Lipid metabolism</keyword>
<evidence type="ECO:0000313" key="31">
    <source>
        <dbReference type="WBParaSite" id="scaffold13944_cov298.g17177"/>
    </source>
</evidence>
<dbReference type="AlphaFoldDB" id="A0A915LLA4"/>
<evidence type="ECO:0000313" key="30">
    <source>
        <dbReference type="Proteomes" id="UP000887561"/>
    </source>
</evidence>
<dbReference type="PANTHER" id="PTHR43884">
    <property type="entry name" value="ACYL-COA DEHYDROGENASE"/>
    <property type="match status" value="1"/>
</dbReference>
<organism evidence="30 31">
    <name type="scientific">Meloidogyne javanica</name>
    <name type="common">Root-knot nematode worm</name>
    <dbReference type="NCBI Taxonomy" id="6303"/>
    <lineage>
        <taxon>Eukaryota</taxon>
        <taxon>Metazoa</taxon>
        <taxon>Ecdysozoa</taxon>
        <taxon>Nematoda</taxon>
        <taxon>Chromadorea</taxon>
        <taxon>Rhabditida</taxon>
        <taxon>Tylenchina</taxon>
        <taxon>Tylenchomorpha</taxon>
        <taxon>Tylenchoidea</taxon>
        <taxon>Meloidogynidae</taxon>
        <taxon>Meloidogyninae</taxon>
        <taxon>Meloidogyne</taxon>
        <taxon>Meloidogyne incognita group</taxon>
    </lineage>
</organism>
<dbReference type="GO" id="GO:0050660">
    <property type="term" value="F:flavin adenine dinucleotide binding"/>
    <property type="evidence" value="ECO:0007669"/>
    <property type="project" value="InterPro"/>
</dbReference>
<evidence type="ECO:0000259" key="29">
    <source>
        <dbReference type="Pfam" id="PF21343"/>
    </source>
</evidence>
<keyword evidence="10" id="KW-0276">Fatty acid metabolism</keyword>
<keyword evidence="30" id="KW-1185">Reference proteome</keyword>
<feature type="domain" description="Acyl-CoA dehydrogenase/oxidase N-terminal" evidence="28">
    <location>
        <begin position="105"/>
        <end position="151"/>
    </location>
</feature>
<dbReference type="GO" id="GO:0000062">
    <property type="term" value="F:fatty-acyl-CoA binding"/>
    <property type="evidence" value="ECO:0007669"/>
    <property type="project" value="TreeGrafter"/>
</dbReference>
<evidence type="ECO:0000256" key="5">
    <source>
        <dbReference type="ARBA" id="ARBA00022553"/>
    </source>
</evidence>
<keyword evidence="14" id="KW-0496">Mitochondrion</keyword>
<dbReference type="InterPro" id="IPR009100">
    <property type="entry name" value="AcylCoA_DH/oxidase_NM_dom_sf"/>
</dbReference>
<keyword evidence="7" id="KW-0999">Mitochondrion inner membrane</keyword>
<dbReference type="WBParaSite" id="scaffold13944_cov298.g17177">
    <property type="protein sequence ID" value="scaffold13944_cov298.g17177"/>
    <property type="gene ID" value="scaffold13944_cov298.g17177"/>
</dbReference>
<evidence type="ECO:0000256" key="25">
    <source>
        <dbReference type="RuleBase" id="RU362125"/>
    </source>
</evidence>
<dbReference type="Pfam" id="PF02770">
    <property type="entry name" value="Acyl-CoA_dh_M"/>
    <property type="match status" value="1"/>
</dbReference>
<keyword evidence="15" id="KW-0472">Membrane</keyword>
<evidence type="ECO:0000256" key="9">
    <source>
        <dbReference type="ARBA" id="ARBA00022827"/>
    </source>
</evidence>
<evidence type="ECO:0000256" key="15">
    <source>
        <dbReference type="ARBA" id="ARBA00023136"/>
    </source>
</evidence>
<keyword evidence="5" id="KW-0597">Phosphoprotein</keyword>
<dbReference type="FunFam" id="1.20.140.10:FF:000008">
    <property type="entry name" value="acyl-CoA dehydrogenase family member 9, mitochondrial"/>
    <property type="match status" value="1"/>
</dbReference>
<proteinExistence type="inferred from homology"/>
<feature type="domain" description="Acyl-CoA dehydrogenase/oxidase C-terminal" evidence="26">
    <location>
        <begin position="268"/>
        <end position="414"/>
    </location>
</feature>
<keyword evidence="6 25" id="KW-0285">Flavoprotein</keyword>
<feature type="domain" description="ACAD9/ACADV-like C-terminal" evidence="29">
    <location>
        <begin position="463"/>
        <end position="580"/>
    </location>
</feature>
<evidence type="ECO:0000256" key="10">
    <source>
        <dbReference type="ARBA" id="ARBA00022832"/>
    </source>
</evidence>
<comment type="catalytic activity">
    <reaction evidence="23">
        <text>eicosanoyl-CoA + oxidized [electron-transfer flavoprotein] + H(+) = (2E)-eicosenoyl-CoA + reduced [electron-transfer flavoprotein]</text>
        <dbReference type="Rhea" id="RHEA:47236"/>
        <dbReference type="Rhea" id="RHEA-COMP:10685"/>
        <dbReference type="Rhea" id="RHEA-COMP:10686"/>
        <dbReference type="ChEBI" id="CHEBI:15378"/>
        <dbReference type="ChEBI" id="CHEBI:57380"/>
        <dbReference type="ChEBI" id="CHEBI:57692"/>
        <dbReference type="ChEBI" id="CHEBI:58307"/>
        <dbReference type="ChEBI" id="CHEBI:74691"/>
    </reaction>
    <physiologicalReaction direction="left-to-right" evidence="23">
        <dbReference type="Rhea" id="RHEA:47237"/>
    </physiologicalReaction>
</comment>
<evidence type="ECO:0000256" key="7">
    <source>
        <dbReference type="ARBA" id="ARBA00022792"/>
    </source>
</evidence>
<evidence type="ECO:0000256" key="13">
    <source>
        <dbReference type="ARBA" id="ARBA00023098"/>
    </source>
</evidence>
<evidence type="ECO:0000256" key="21">
    <source>
        <dbReference type="ARBA" id="ARBA00048086"/>
    </source>
</evidence>
<evidence type="ECO:0000256" key="16">
    <source>
        <dbReference type="ARBA" id="ARBA00039034"/>
    </source>
</evidence>
<dbReference type="Proteomes" id="UP000887561">
    <property type="component" value="Unplaced"/>
</dbReference>
<evidence type="ECO:0000256" key="19">
    <source>
        <dbReference type="ARBA" id="ARBA00046812"/>
    </source>
</evidence>
<dbReference type="GO" id="GO:0005743">
    <property type="term" value="C:mitochondrial inner membrane"/>
    <property type="evidence" value="ECO:0007669"/>
    <property type="project" value="UniProtKB-SubCell"/>
</dbReference>
<keyword evidence="12 25" id="KW-0560">Oxidoreductase</keyword>
<dbReference type="InterPro" id="IPR006091">
    <property type="entry name" value="Acyl-CoA_Oxase/DH_mid-dom"/>
</dbReference>
<keyword evidence="8" id="KW-0702">S-nitrosylation</keyword>